<dbReference type="eggNOG" id="ENOG502SWP7">
    <property type="taxonomic scope" value="Eukaryota"/>
</dbReference>
<dbReference type="EMBL" id="GL377302">
    <property type="protein sequence ID" value="EFJ03258.1"/>
    <property type="molecule type" value="Genomic_DNA"/>
</dbReference>
<dbReference type="OrthoDB" id="5410040at2759"/>
<dbReference type="Pfam" id="PF17051">
    <property type="entry name" value="COA2"/>
    <property type="match status" value="1"/>
</dbReference>
<accession>D8PJZ9</accession>
<evidence type="ECO:0000313" key="1">
    <source>
        <dbReference type="EMBL" id="EFJ03258.1"/>
    </source>
</evidence>
<keyword evidence="2" id="KW-1185">Reference proteome</keyword>
<evidence type="ECO:0000313" key="2">
    <source>
        <dbReference type="Proteomes" id="UP000007431"/>
    </source>
</evidence>
<dbReference type="GO" id="GO:0033617">
    <property type="term" value="P:mitochondrial respiratory chain complex IV assembly"/>
    <property type="evidence" value="ECO:0007669"/>
    <property type="project" value="InterPro"/>
</dbReference>
<dbReference type="OMA" id="PCPVDRG"/>
<dbReference type="HOGENOM" id="CLU_174998_0_0_1"/>
<dbReference type="InterPro" id="IPR031459">
    <property type="entry name" value="Coa2"/>
</dbReference>
<feature type="non-terminal residue" evidence="1">
    <location>
        <position position="80"/>
    </location>
</feature>
<dbReference type="VEuPathDB" id="FungiDB:SCHCODRAFT_02623615"/>
<dbReference type="GeneID" id="9588293"/>
<dbReference type="RefSeq" id="XP_003038160.1">
    <property type="nucleotide sequence ID" value="XM_003038114.1"/>
</dbReference>
<organism evidence="2">
    <name type="scientific">Schizophyllum commune (strain H4-8 / FGSC 9210)</name>
    <name type="common">Split gill fungus</name>
    <dbReference type="NCBI Taxonomy" id="578458"/>
    <lineage>
        <taxon>Eukaryota</taxon>
        <taxon>Fungi</taxon>
        <taxon>Dikarya</taxon>
        <taxon>Basidiomycota</taxon>
        <taxon>Agaricomycotina</taxon>
        <taxon>Agaricomycetes</taxon>
        <taxon>Agaricomycetidae</taxon>
        <taxon>Agaricales</taxon>
        <taxon>Schizophyllaceae</taxon>
        <taxon>Schizophyllum</taxon>
    </lineage>
</organism>
<gene>
    <name evidence="1" type="ORF">SCHCODRAFT_103072</name>
</gene>
<dbReference type="GO" id="GO:0005739">
    <property type="term" value="C:mitochondrion"/>
    <property type="evidence" value="ECO:0007669"/>
    <property type="project" value="GOC"/>
</dbReference>
<sequence length="80" mass="8825">MSLARAIRFTQRRSFISSLFGATFFGTIVTVAASSILPCPVGADGQRRYADADTFPSGRAVIHKRPTRKWIEEKIPGQNV</sequence>
<dbReference type="Proteomes" id="UP000007431">
    <property type="component" value="Unassembled WGS sequence"/>
</dbReference>
<dbReference type="InParanoid" id="D8PJZ9"/>
<name>D8PJZ9_SCHCM</name>
<reference evidence="1 2" key="1">
    <citation type="journal article" date="2010" name="Nat. Biotechnol.">
        <title>Genome sequence of the model mushroom Schizophyllum commune.</title>
        <authorList>
            <person name="Ohm R.A."/>
            <person name="de Jong J.F."/>
            <person name="Lugones L.G."/>
            <person name="Aerts A."/>
            <person name="Kothe E."/>
            <person name="Stajich J.E."/>
            <person name="de Vries R.P."/>
            <person name="Record E."/>
            <person name="Levasseur A."/>
            <person name="Baker S.E."/>
            <person name="Bartholomew K.A."/>
            <person name="Coutinho P.M."/>
            <person name="Erdmann S."/>
            <person name="Fowler T.J."/>
            <person name="Gathman A.C."/>
            <person name="Lombard V."/>
            <person name="Henrissat B."/>
            <person name="Knabe N."/>
            <person name="Kuees U."/>
            <person name="Lilly W.W."/>
            <person name="Lindquist E."/>
            <person name="Lucas S."/>
            <person name="Magnuson J.K."/>
            <person name="Piumi F."/>
            <person name="Raudaskoski M."/>
            <person name="Salamov A."/>
            <person name="Schmutz J."/>
            <person name="Schwarze F.W.M.R."/>
            <person name="vanKuyk P.A."/>
            <person name="Horton J.S."/>
            <person name="Grigoriev I.V."/>
            <person name="Woesten H.A.B."/>
        </authorList>
    </citation>
    <scope>NUCLEOTIDE SEQUENCE [LARGE SCALE GENOMIC DNA]</scope>
    <source>
        <strain evidence="2">H4-8 / FGSC 9210</strain>
    </source>
</reference>
<dbReference type="KEGG" id="scm:SCHCO_02623615"/>
<proteinExistence type="predicted"/>
<dbReference type="AlphaFoldDB" id="D8PJZ9"/>
<protein>
    <submittedName>
        <fullName evidence="1">Uncharacterized protein</fullName>
    </submittedName>
</protein>